<dbReference type="Gene3D" id="3.10.110.10">
    <property type="entry name" value="Ubiquitin Conjugating Enzyme"/>
    <property type="match status" value="1"/>
</dbReference>
<dbReference type="Gene3D" id="2.60.120.920">
    <property type="match status" value="1"/>
</dbReference>
<evidence type="ECO:0000313" key="8">
    <source>
        <dbReference type="EMBL" id="OLP89442.1"/>
    </source>
</evidence>
<dbReference type="EMBL" id="LSRX01000760">
    <property type="protein sequence ID" value="OLP89442.1"/>
    <property type="molecule type" value="Genomic_DNA"/>
</dbReference>
<dbReference type="Gene3D" id="2.30.30.380">
    <property type="entry name" value="Zn-finger domain of Sec23/24"/>
    <property type="match status" value="1"/>
</dbReference>
<keyword evidence="1" id="KW-0479">Metal-binding</keyword>
<dbReference type="InterPro" id="IPR001876">
    <property type="entry name" value="Znf_RanBP2"/>
</dbReference>
<dbReference type="PANTHER" id="PTHR24067">
    <property type="entry name" value="UBIQUITIN-CONJUGATING ENZYME E2"/>
    <property type="match status" value="1"/>
</dbReference>
<evidence type="ECO:0000256" key="5">
    <source>
        <dbReference type="SAM" id="MobiDB-lite"/>
    </source>
</evidence>
<dbReference type="Gene3D" id="1.10.287.1490">
    <property type="match status" value="1"/>
</dbReference>
<dbReference type="PROSITE" id="PS50199">
    <property type="entry name" value="ZF_RANBP2_2"/>
    <property type="match status" value="1"/>
</dbReference>
<dbReference type="Pfam" id="PF00179">
    <property type="entry name" value="UQ_con"/>
    <property type="match status" value="1"/>
</dbReference>
<dbReference type="Proteomes" id="UP000186817">
    <property type="component" value="Unassembled WGS sequence"/>
</dbReference>
<dbReference type="InterPro" id="IPR043136">
    <property type="entry name" value="B30.2/SPRY_sf"/>
</dbReference>
<dbReference type="Pfam" id="PF00622">
    <property type="entry name" value="SPRY"/>
    <property type="match status" value="1"/>
</dbReference>
<keyword evidence="9" id="KW-1185">Reference proteome</keyword>
<sequence length="1352" mass="152124">MAGRAACPPKLAIPGSKRASAARTAAQLWDLRAGKAGTSTPVAIATLLPHAPSSYPSWSDAAVCLSVQRTVQELVQPQIERLAEQIAMLAGSAQSDLREVERLTERWEVRAEGRFAGIESRLAMLAEGAARTEEREKDLNQKVAGVAEDLIRHGYVPRPEQAVPSTSPRLQDIDQKIREVGLEMTQLGETVSKTTARVQSLEEGLDEFQATWRNEMADIDQTHGQLRDLCANLQEDVSRQVTEDLLGRLEYVEEQVCSLGVALEEAPVQFTAFKNAMLASCRALAPLRCVPMHAWRASAARLLGPWQGSSRCFGVEKQIKKLRLSGAVKHAFRQTTPPQLPKQAMEHYVRDLGRHGGEKANLIRSEAAKEPAPLTSEQKIALLQRYLPEEEDMSKKLRKNIYRERRAMSGSTSSAARRLQRELQLVHREPSWGVSAEPLEDDLFTWHCNVAGQPPGGGSPVILHLELTFTQDYPMRPPRVHVLGSTVQHPNVFSTFICLDMLEGGEWAADEEKRKPYMGWSSAYSVLAILRQLQTFFFEGDGSEWWKCPRCTLHNQKKNRRCELCDHPRGQAIEIMVDHHEGFKCRCGHRPSGPHHPAFPEAIDCDDAPPTRLPGTSFAETGSALQSRKDAILRMAYMSSWPAAVVLEIMACLRRHDRLSLAYAVPAWQEAAQAPLFWEAQEVQCFHEKIGPDEDVIGIGVCAQGRGRLAKLTAFFDAVSQTAWEGGLRRAAWKEPLTHWLPLFVHAQHALSAAPLLADCLHQLADACPQGEDSHLPAPVFRLLRAKEAPQMAVDAIVALPEIMHQLLKQVLYGDRHASLKLLKGYFVMHRLFLHCCDRWPVVREAADLALEEFIGSDRGCTKQATPWLAYILQLLTISNIGWDRVKDTFLKEALAREVQFILPKYPSYRPTLPGQEASTVESPASEWSAADGVPGSDRQAPTIAATELAPSTWRGADRGWTCLSGGLRTEGVHAFSVRVRRLPPGSAVRVGWVGEEGDELVGATSRGWGHHASSSCFGQYGWKMHNGRYARYGRAFGEGDTITAVLESSTMRFLKNEVDLGVAFTVGSSQLPGGFRPALALRRDAEVEITAMEDFGPKVELFLTPERQRDVAWDTNRRGNTLIMFQVYFLSLVRPAEDPPDWSKLKAEYDRRYGFPSPEMSSALFEQFSEVHNIRRMSGHEAWRKFLDMIGFPELDIEMALQTLLSKAYDRAKALGYKQGHKWLWRFLRRRDWRRFEVCLERLRERDIQFDEVTYNFAMYGLILHPKKDDELAHQVFDEMKDDGRFHPALLRMQQGFLDSYFELKEVDATPNRFNLLKALNFGRIFDFLSLVRASNYILPMRQQLVTAKSG</sequence>
<dbReference type="SMART" id="SM00547">
    <property type="entry name" value="ZnF_RBZ"/>
    <property type="match status" value="1"/>
</dbReference>
<proteinExistence type="predicted"/>
<dbReference type="OrthoDB" id="109543at2759"/>
<dbReference type="InterPro" id="IPR016135">
    <property type="entry name" value="UBQ-conjugating_enzyme/RWD"/>
</dbReference>
<dbReference type="InterPro" id="IPR013320">
    <property type="entry name" value="ConA-like_dom_sf"/>
</dbReference>
<evidence type="ECO:0000256" key="1">
    <source>
        <dbReference type="ARBA" id="ARBA00022723"/>
    </source>
</evidence>
<dbReference type="PROSITE" id="PS50127">
    <property type="entry name" value="UBC_2"/>
    <property type="match status" value="1"/>
</dbReference>
<feature type="domain" description="UBC core" evidence="6">
    <location>
        <begin position="414"/>
        <end position="581"/>
    </location>
</feature>
<feature type="domain" description="RanBP2-type" evidence="7">
    <location>
        <begin position="540"/>
        <end position="571"/>
    </location>
</feature>
<evidence type="ECO:0000313" key="9">
    <source>
        <dbReference type="Proteomes" id="UP000186817"/>
    </source>
</evidence>
<organism evidence="8 9">
    <name type="scientific">Symbiodinium microadriaticum</name>
    <name type="common">Dinoflagellate</name>
    <name type="synonym">Zooxanthella microadriatica</name>
    <dbReference type="NCBI Taxonomy" id="2951"/>
    <lineage>
        <taxon>Eukaryota</taxon>
        <taxon>Sar</taxon>
        <taxon>Alveolata</taxon>
        <taxon>Dinophyceae</taxon>
        <taxon>Suessiales</taxon>
        <taxon>Symbiodiniaceae</taxon>
        <taxon>Symbiodinium</taxon>
    </lineage>
</organism>
<dbReference type="InterPro" id="IPR050113">
    <property type="entry name" value="Ub_conjugating_enzyme"/>
</dbReference>
<dbReference type="SMART" id="SM00449">
    <property type="entry name" value="SPRY"/>
    <property type="match status" value="1"/>
</dbReference>
<dbReference type="GO" id="GO:0008270">
    <property type="term" value="F:zinc ion binding"/>
    <property type="evidence" value="ECO:0007669"/>
    <property type="project" value="UniProtKB-KW"/>
</dbReference>
<evidence type="ECO:0000256" key="4">
    <source>
        <dbReference type="PROSITE-ProRule" id="PRU00322"/>
    </source>
</evidence>
<evidence type="ECO:0000259" key="7">
    <source>
        <dbReference type="PROSITE" id="PS50199"/>
    </source>
</evidence>
<comment type="caution">
    <text evidence="8">The sequence shown here is derived from an EMBL/GenBank/DDBJ whole genome shotgun (WGS) entry which is preliminary data.</text>
</comment>
<dbReference type="PROSITE" id="PS01358">
    <property type="entry name" value="ZF_RANBP2_1"/>
    <property type="match status" value="1"/>
</dbReference>
<keyword evidence="3" id="KW-0862">Zinc</keyword>
<gene>
    <name evidence="8" type="primary">rhp6</name>
    <name evidence="8" type="ORF">AK812_SmicGene29102</name>
</gene>
<dbReference type="CDD" id="cd23955">
    <property type="entry name" value="UBCc_invertebrate"/>
    <property type="match status" value="1"/>
</dbReference>
<dbReference type="SUPFAM" id="SSF54495">
    <property type="entry name" value="UBC-like"/>
    <property type="match status" value="1"/>
</dbReference>
<evidence type="ECO:0000259" key="6">
    <source>
        <dbReference type="PROSITE" id="PS50127"/>
    </source>
</evidence>
<dbReference type="SMART" id="SM00212">
    <property type="entry name" value="UBCc"/>
    <property type="match status" value="1"/>
</dbReference>
<keyword evidence="2 4" id="KW-0863">Zinc-finger</keyword>
<feature type="region of interest" description="Disordered" evidence="5">
    <location>
        <begin position="914"/>
        <end position="939"/>
    </location>
</feature>
<accession>A0A1Q9D2P1</accession>
<evidence type="ECO:0000256" key="3">
    <source>
        <dbReference type="ARBA" id="ARBA00022833"/>
    </source>
</evidence>
<protein>
    <submittedName>
        <fullName evidence="8">Ubiquitin-conjugating enzyme E2 2</fullName>
    </submittedName>
</protein>
<dbReference type="InterPro" id="IPR003877">
    <property type="entry name" value="SPRY_dom"/>
</dbReference>
<dbReference type="SUPFAM" id="SSF49899">
    <property type="entry name" value="Concanavalin A-like lectins/glucanases"/>
    <property type="match status" value="1"/>
</dbReference>
<reference evidence="8 9" key="1">
    <citation type="submission" date="2016-02" db="EMBL/GenBank/DDBJ databases">
        <title>Genome analysis of coral dinoflagellate symbionts highlights evolutionary adaptations to a symbiotic lifestyle.</title>
        <authorList>
            <person name="Aranda M."/>
            <person name="Li Y."/>
            <person name="Liew Y.J."/>
            <person name="Baumgarten S."/>
            <person name="Simakov O."/>
            <person name="Wilson M."/>
            <person name="Piel J."/>
            <person name="Ashoor H."/>
            <person name="Bougouffa S."/>
            <person name="Bajic V.B."/>
            <person name="Ryu T."/>
            <person name="Ravasi T."/>
            <person name="Bayer T."/>
            <person name="Micklem G."/>
            <person name="Kim H."/>
            <person name="Bhak J."/>
            <person name="Lajeunesse T.C."/>
            <person name="Voolstra C.R."/>
        </authorList>
    </citation>
    <scope>NUCLEOTIDE SEQUENCE [LARGE SCALE GENOMIC DNA]</scope>
    <source>
        <strain evidence="8 9">CCMP2467</strain>
    </source>
</reference>
<evidence type="ECO:0000256" key="2">
    <source>
        <dbReference type="ARBA" id="ARBA00022771"/>
    </source>
</evidence>
<dbReference type="InterPro" id="IPR000608">
    <property type="entry name" value="UBC"/>
</dbReference>
<name>A0A1Q9D2P1_SYMMI</name>